<dbReference type="Gene3D" id="2.60.40.1240">
    <property type="match status" value="1"/>
</dbReference>
<dbReference type="EMBL" id="FNUC01000003">
    <property type="protein sequence ID" value="SEE36794.1"/>
    <property type="molecule type" value="Genomic_DNA"/>
</dbReference>
<keyword evidence="3" id="KW-1133">Transmembrane helix</keyword>
<accession>A0A1H5I9N9</accession>
<evidence type="ECO:0000256" key="1">
    <source>
        <dbReference type="ARBA" id="ARBA00022729"/>
    </source>
</evidence>
<feature type="transmembrane region" description="Helical" evidence="3">
    <location>
        <begin position="20"/>
        <end position="46"/>
    </location>
</feature>
<evidence type="ECO:0000313" key="5">
    <source>
        <dbReference type="Proteomes" id="UP000181980"/>
    </source>
</evidence>
<dbReference type="Proteomes" id="UP000181980">
    <property type="component" value="Unassembled WGS sequence"/>
</dbReference>
<feature type="compositionally biased region" description="Basic and acidic residues" evidence="2">
    <location>
        <begin position="53"/>
        <end position="73"/>
    </location>
</feature>
<dbReference type="OrthoDB" id="2004788at2"/>
<name>A0A1H5I9N9_9ACTN</name>
<evidence type="ECO:0008006" key="6">
    <source>
        <dbReference type="Google" id="ProtNLM"/>
    </source>
</evidence>
<feature type="compositionally biased region" description="Acidic residues" evidence="2">
    <location>
        <begin position="96"/>
        <end position="108"/>
    </location>
</feature>
<evidence type="ECO:0000256" key="2">
    <source>
        <dbReference type="SAM" id="MobiDB-lite"/>
    </source>
</evidence>
<feature type="compositionally biased region" description="Low complexity" evidence="2">
    <location>
        <begin position="76"/>
        <end position="88"/>
    </location>
</feature>
<reference evidence="5" key="1">
    <citation type="submission" date="2016-10" db="EMBL/GenBank/DDBJ databases">
        <authorList>
            <person name="Varghese N."/>
            <person name="Submissions S."/>
        </authorList>
    </citation>
    <scope>NUCLEOTIDE SEQUENCE [LARGE SCALE GENOMIC DNA]</scope>
    <source>
        <strain evidence="5">DSM 45237</strain>
    </source>
</reference>
<keyword evidence="3" id="KW-0812">Transmembrane</keyword>
<keyword evidence="3" id="KW-0472">Membrane</keyword>
<evidence type="ECO:0000256" key="3">
    <source>
        <dbReference type="SAM" id="Phobius"/>
    </source>
</evidence>
<sequence>MSDMQNPIEPEPLATRPSRAPIVLGVVFALAAGGAIGGAVGASVAGGSESGDLEQRLSDAEAERDDLAQRLEDAQADAGAATEEAPPARQEPTDPPSDEEPPADETPADEPVAAAPDGSRGSPFPVGTPVGNDDWEIVVGEPREAWEEILDENEFNEPPAEGMEFYIVPVTATYTGSESGMAWVDLTFQFVGSDSVTYSDYCGVIPNDLADVGELYEGGVAEGNICVAVPAGADGLWTVSTTFGEPLFLTADAAATGT</sequence>
<dbReference type="STRING" id="561176.SAMN04488561_1112"/>
<dbReference type="InterPro" id="IPR029050">
    <property type="entry name" value="Immunoprotect_excell_Ig-like"/>
</dbReference>
<proteinExistence type="predicted"/>
<keyword evidence="5" id="KW-1185">Reference proteome</keyword>
<keyword evidence="1" id="KW-0732">Signal</keyword>
<dbReference type="RefSeq" id="WP_069113135.1">
    <property type="nucleotide sequence ID" value="NZ_FNUC01000003.1"/>
</dbReference>
<protein>
    <recommendedName>
        <fullName evidence="6">DUF4352 domain-containing protein</fullName>
    </recommendedName>
</protein>
<evidence type="ECO:0000313" key="4">
    <source>
        <dbReference type="EMBL" id="SEE36794.1"/>
    </source>
</evidence>
<feature type="region of interest" description="Disordered" evidence="2">
    <location>
        <begin position="1"/>
        <end position="20"/>
    </location>
</feature>
<feature type="region of interest" description="Disordered" evidence="2">
    <location>
        <begin position="38"/>
        <end position="133"/>
    </location>
</feature>
<gene>
    <name evidence="4" type="ORF">SAMN04488561_1112</name>
</gene>
<dbReference type="AlphaFoldDB" id="A0A1H5I9N9"/>
<organism evidence="4 5">
    <name type="scientific">Jiangella alba</name>
    <dbReference type="NCBI Taxonomy" id="561176"/>
    <lineage>
        <taxon>Bacteria</taxon>
        <taxon>Bacillati</taxon>
        <taxon>Actinomycetota</taxon>
        <taxon>Actinomycetes</taxon>
        <taxon>Jiangellales</taxon>
        <taxon>Jiangellaceae</taxon>
        <taxon>Jiangella</taxon>
    </lineage>
</organism>